<feature type="active site" evidence="5">
    <location>
        <position position="11"/>
    </location>
</feature>
<comment type="catalytic activity">
    <reaction evidence="4 5">
        <text>an acyl phosphate + H2O = a carboxylate + phosphate + H(+)</text>
        <dbReference type="Rhea" id="RHEA:14965"/>
        <dbReference type="ChEBI" id="CHEBI:15377"/>
        <dbReference type="ChEBI" id="CHEBI:15378"/>
        <dbReference type="ChEBI" id="CHEBI:29067"/>
        <dbReference type="ChEBI" id="CHEBI:43474"/>
        <dbReference type="ChEBI" id="CHEBI:59918"/>
        <dbReference type="EC" id="3.6.1.7"/>
    </reaction>
</comment>
<reference evidence="9" key="1">
    <citation type="submission" date="2017-05" db="EMBL/GenBank/DDBJ databases">
        <authorList>
            <person name="Sharma S."/>
            <person name="Sidhu C."/>
            <person name="Pinnaka A.K."/>
        </authorList>
    </citation>
    <scope>NUCLEOTIDE SEQUENCE [LARGE SCALE GENOMIC DNA]</scope>
    <source>
        <strain evidence="9">AK93</strain>
    </source>
</reference>
<dbReference type="Gene3D" id="3.30.70.100">
    <property type="match status" value="1"/>
</dbReference>
<dbReference type="PANTHER" id="PTHR47268:SF4">
    <property type="entry name" value="ACYLPHOSPHATASE"/>
    <property type="match status" value="1"/>
</dbReference>
<evidence type="ECO:0000256" key="6">
    <source>
        <dbReference type="RuleBase" id="RU004168"/>
    </source>
</evidence>
<dbReference type="InterPro" id="IPR001792">
    <property type="entry name" value="Acylphosphatase-like_dom"/>
</dbReference>
<dbReference type="InterPro" id="IPR020456">
    <property type="entry name" value="Acylphosphatase"/>
</dbReference>
<evidence type="ECO:0000313" key="9">
    <source>
        <dbReference type="Proteomes" id="UP000256763"/>
    </source>
</evidence>
<dbReference type="Pfam" id="PF00708">
    <property type="entry name" value="Acylphosphatase"/>
    <property type="match status" value="1"/>
</dbReference>
<protein>
    <recommendedName>
        <fullName evidence="3 5">acylphosphatase</fullName>
        <ecNumber evidence="2 5">3.6.1.7</ecNumber>
    </recommendedName>
</protein>
<dbReference type="InterPro" id="IPR017968">
    <property type="entry name" value="Acylphosphatase_CS"/>
</dbReference>
<dbReference type="PANTHER" id="PTHR47268">
    <property type="entry name" value="ACYLPHOSPHATASE"/>
    <property type="match status" value="1"/>
</dbReference>
<keyword evidence="5" id="KW-0378">Hydrolase</keyword>
<dbReference type="InterPro" id="IPR036046">
    <property type="entry name" value="Acylphosphatase-like_dom_sf"/>
</dbReference>
<evidence type="ECO:0000259" key="7">
    <source>
        <dbReference type="PROSITE" id="PS51160"/>
    </source>
</evidence>
<dbReference type="Proteomes" id="UP000256763">
    <property type="component" value="Unassembled WGS sequence"/>
</dbReference>
<gene>
    <name evidence="8" type="ORF">CAL65_06395</name>
</gene>
<evidence type="ECO:0000313" key="8">
    <source>
        <dbReference type="EMBL" id="RFA37991.1"/>
    </source>
</evidence>
<dbReference type="EMBL" id="NFZW01000005">
    <property type="protein sequence ID" value="RFA37991.1"/>
    <property type="molecule type" value="Genomic_DNA"/>
</dbReference>
<evidence type="ECO:0000256" key="2">
    <source>
        <dbReference type="ARBA" id="ARBA00012150"/>
    </source>
</evidence>
<feature type="active site" evidence="5">
    <location>
        <position position="29"/>
    </location>
</feature>
<dbReference type="GO" id="GO:0003998">
    <property type="term" value="F:acylphosphatase activity"/>
    <property type="evidence" value="ECO:0007669"/>
    <property type="project" value="UniProtKB-EC"/>
</dbReference>
<feature type="domain" description="Acylphosphatase-like" evidence="7">
    <location>
        <begin position="1"/>
        <end position="82"/>
    </location>
</feature>
<evidence type="ECO:0000256" key="1">
    <source>
        <dbReference type="ARBA" id="ARBA00005614"/>
    </source>
</evidence>
<evidence type="ECO:0000256" key="5">
    <source>
        <dbReference type="PROSITE-ProRule" id="PRU00520"/>
    </source>
</evidence>
<dbReference type="PROSITE" id="PS51160">
    <property type="entry name" value="ACYLPHOSPHATASE_3"/>
    <property type="match status" value="1"/>
</dbReference>
<accession>A0A3E0X0Q0</accession>
<dbReference type="RefSeq" id="WP_116347613.1">
    <property type="nucleotide sequence ID" value="NZ_NFZW01000005.1"/>
</dbReference>
<dbReference type="SUPFAM" id="SSF54975">
    <property type="entry name" value="Acylphosphatase/BLUF domain-like"/>
    <property type="match status" value="1"/>
</dbReference>
<dbReference type="EC" id="3.6.1.7" evidence="2 5"/>
<keyword evidence="9" id="KW-1185">Reference proteome</keyword>
<evidence type="ECO:0000256" key="4">
    <source>
        <dbReference type="ARBA" id="ARBA00047645"/>
    </source>
</evidence>
<dbReference type="PROSITE" id="PS00151">
    <property type="entry name" value="ACYLPHOSPHATASE_2"/>
    <property type="match status" value="1"/>
</dbReference>
<organism evidence="8 9">
    <name type="scientific">Alkalilimnicola ehrlichii</name>
    <dbReference type="NCBI Taxonomy" id="351052"/>
    <lineage>
        <taxon>Bacteria</taxon>
        <taxon>Pseudomonadati</taxon>
        <taxon>Pseudomonadota</taxon>
        <taxon>Gammaproteobacteria</taxon>
        <taxon>Chromatiales</taxon>
        <taxon>Ectothiorhodospiraceae</taxon>
        <taxon>Alkalilimnicola</taxon>
    </lineage>
</organism>
<sequence length="82" mass="8593">MAGRVQGVSYRAGTRAKALQLGLTGFARNLDDGRVEVLACGEADKLADLERWLHKGPSLAVVTKVEAEAAAAPPDLDGFKTA</sequence>
<comment type="similarity">
    <text evidence="1 6">Belongs to the acylphosphatase family.</text>
</comment>
<name>A0A3E0X0Q0_9GAMM</name>
<comment type="caution">
    <text evidence="8">The sequence shown here is derived from an EMBL/GenBank/DDBJ whole genome shotgun (WGS) entry which is preliminary data.</text>
</comment>
<dbReference type="AlphaFoldDB" id="A0A3E0X0Q0"/>
<evidence type="ECO:0000256" key="3">
    <source>
        <dbReference type="ARBA" id="ARBA00015991"/>
    </source>
</evidence>
<proteinExistence type="inferred from homology"/>